<evidence type="ECO:0000313" key="3">
    <source>
        <dbReference type="Proteomes" id="UP000271708"/>
    </source>
</evidence>
<sequence>MSDDTSWVRTALSYGLVVLGPAAAWLVWVSRSVDKASDMAHVAWFVTVAVCCFAAGVLAPRRRVLFAPLLVLAPVAALVVLYLWWSTEEEPGFYLIGIAMAAVFFPIVGTALLLLGRTTTATRARRRT</sequence>
<proteinExistence type="predicted"/>
<dbReference type="GeneID" id="59162360"/>
<name>A0A5P8FR34_9MICO</name>
<dbReference type="KEGG" id="jme:EEW87_014310"/>
<gene>
    <name evidence="2" type="ORF">EEW87_014310</name>
</gene>
<dbReference type="EMBL" id="CP044548">
    <property type="protein sequence ID" value="QFQ31232.1"/>
    <property type="molecule type" value="Genomic_DNA"/>
</dbReference>
<organism evidence="2 3">
    <name type="scientific">Janibacter melonis</name>
    <dbReference type="NCBI Taxonomy" id="262209"/>
    <lineage>
        <taxon>Bacteria</taxon>
        <taxon>Bacillati</taxon>
        <taxon>Actinomycetota</taxon>
        <taxon>Actinomycetes</taxon>
        <taxon>Micrococcales</taxon>
        <taxon>Intrasporangiaceae</taxon>
        <taxon>Janibacter</taxon>
    </lineage>
</organism>
<evidence type="ECO:0000256" key="1">
    <source>
        <dbReference type="SAM" id="Phobius"/>
    </source>
</evidence>
<keyword evidence="1" id="KW-0472">Membrane</keyword>
<dbReference type="AlphaFoldDB" id="A0A5P8FR34"/>
<feature type="transmembrane region" description="Helical" evidence="1">
    <location>
        <begin position="66"/>
        <end position="85"/>
    </location>
</feature>
<feature type="transmembrane region" description="Helical" evidence="1">
    <location>
        <begin position="42"/>
        <end position="59"/>
    </location>
</feature>
<keyword evidence="1" id="KW-1133">Transmembrane helix</keyword>
<reference evidence="2 3" key="1">
    <citation type="submission" date="2019-09" db="EMBL/GenBank/DDBJ databases">
        <title>Complete Genome Sequence of Janibacter melonis M714 with both human health impact and industrial applications.</title>
        <authorList>
            <person name="Jin M."/>
            <person name="Zhao Q.R."/>
        </authorList>
    </citation>
    <scope>NUCLEOTIDE SEQUENCE [LARGE SCALE GENOMIC DNA]</scope>
    <source>
        <strain evidence="2 3">M714</strain>
    </source>
</reference>
<keyword evidence="1" id="KW-0812">Transmembrane</keyword>
<dbReference type="Proteomes" id="UP000271708">
    <property type="component" value="Chromosome"/>
</dbReference>
<feature type="transmembrane region" description="Helical" evidence="1">
    <location>
        <begin position="91"/>
        <end position="116"/>
    </location>
</feature>
<dbReference type="RefSeq" id="WP_123092999.1">
    <property type="nucleotide sequence ID" value="NZ_CAJGVC010000001.1"/>
</dbReference>
<feature type="transmembrane region" description="Helical" evidence="1">
    <location>
        <begin position="12"/>
        <end position="30"/>
    </location>
</feature>
<evidence type="ECO:0000313" key="2">
    <source>
        <dbReference type="EMBL" id="QFQ31232.1"/>
    </source>
</evidence>
<accession>A0A5P8FR34</accession>
<protein>
    <submittedName>
        <fullName evidence="2">Uncharacterized protein</fullName>
    </submittedName>
</protein>